<feature type="compositionally biased region" description="Basic and acidic residues" evidence="2">
    <location>
        <begin position="114"/>
        <end position="125"/>
    </location>
</feature>
<feature type="region of interest" description="Disordered" evidence="2">
    <location>
        <begin position="102"/>
        <end position="187"/>
    </location>
</feature>
<gene>
    <name evidence="4" type="ORF">GHT06_005458</name>
</gene>
<dbReference type="AlphaFoldDB" id="A0AAD5KSX5"/>
<dbReference type="InterPro" id="IPR008936">
    <property type="entry name" value="Rho_GTPase_activation_prot"/>
</dbReference>
<feature type="compositionally biased region" description="Low complexity" evidence="2">
    <location>
        <begin position="126"/>
        <end position="137"/>
    </location>
</feature>
<reference evidence="4" key="1">
    <citation type="submission" date="2022-05" db="EMBL/GenBank/DDBJ databases">
        <title>A multi-omics perspective on studying reproductive biology in Daphnia sinensis.</title>
        <authorList>
            <person name="Jia J."/>
        </authorList>
    </citation>
    <scope>NUCLEOTIDE SEQUENCE</scope>
    <source>
        <strain evidence="4">WSL</strain>
    </source>
</reference>
<keyword evidence="5" id="KW-1185">Reference proteome</keyword>
<dbReference type="Gene3D" id="1.10.555.10">
    <property type="entry name" value="Rho GTPase activation protein"/>
    <property type="match status" value="1"/>
</dbReference>
<dbReference type="PANTHER" id="PTHR14963:SF1">
    <property type="entry name" value="RHO GTPASE-ACTIVATING PROTEIN CONUNDRUM"/>
    <property type="match status" value="1"/>
</dbReference>
<dbReference type="Pfam" id="PF00620">
    <property type="entry name" value="RhoGAP"/>
    <property type="match status" value="1"/>
</dbReference>
<dbReference type="SUPFAM" id="SSF48350">
    <property type="entry name" value="GTPase activation domain, GAP"/>
    <property type="match status" value="1"/>
</dbReference>
<dbReference type="GO" id="GO:0030833">
    <property type="term" value="P:regulation of actin filament polymerization"/>
    <property type="evidence" value="ECO:0007669"/>
    <property type="project" value="TreeGrafter"/>
</dbReference>
<dbReference type="PROSITE" id="PS50238">
    <property type="entry name" value="RHOGAP"/>
    <property type="match status" value="1"/>
</dbReference>
<dbReference type="SMART" id="SM00324">
    <property type="entry name" value="RhoGAP"/>
    <property type="match status" value="1"/>
</dbReference>
<proteinExistence type="predicted"/>
<feature type="compositionally biased region" description="Acidic residues" evidence="2">
    <location>
        <begin position="28"/>
        <end position="41"/>
    </location>
</feature>
<name>A0AAD5KSX5_9CRUS</name>
<comment type="caution">
    <text evidence="4">The sequence shown here is derived from an EMBL/GenBank/DDBJ whole genome shotgun (WGS) entry which is preliminary data.</text>
</comment>
<dbReference type="GO" id="GO:0005737">
    <property type="term" value="C:cytoplasm"/>
    <property type="evidence" value="ECO:0007669"/>
    <property type="project" value="TreeGrafter"/>
</dbReference>
<feature type="compositionally biased region" description="Basic and acidic residues" evidence="2">
    <location>
        <begin position="1"/>
        <end position="22"/>
    </location>
</feature>
<evidence type="ECO:0000256" key="1">
    <source>
        <dbReference type="ARBA" id="ARBA00022468"/>
    </source>
</evidence>
<dbReference type="GO" id="GO:0005096">
    <property type="term" value="F:GTPase activator activity"/>
    <property type="evidence" value="ECO:0007669"/>
    <property type="project" value="UniProtKB-KW"/>
</dbReference>
<evidence type="ECO:0000313" key="5">
    <source>
        <dbReference type="Proteomes" id="UP000820818"/>
    </source>
</evidence>
<feature type="region of interest" description="Disordered" evidence="2">
    <location>
        <begin position="1"/>
        <end position="41"/>
    </location>
</feature>
<feature type="domain" description="Rho-GAP" evidence="3">
    <location>
        <begin position="358"/>
        <end position="566"/>
    </location>
</feature>
<dbReference type="GO" id="GO:0051056">
    <property type="term" value="P:regulation of small GTPase mediated signal transduction"/>
    <property type="evidence" value="ECO:0007669"/>
    <property type="project" value="TreeGrafter"/>
</dbReference>
<sequence length="582" mass="65333">MAAVEGEAHLHDGWATENHDGSMVETTSSEDELLSPTPEEAEEAATWLIDVGLGDIVDNLMENNQLVTETSLANAVIEDNLTSNQYQTIRRRVETLRVTLKSRKTRTGAGQQRPDCRDIFRDPEASHSGGSSGRSRSATPDSLDTDSLKTSTENLLGEGLTISPAVSPKTWSRSGSQDDGEHLSNRFQSSCLNDDDAATISGNKIFHLDSFLPTPTYRSEARRRRSFNQIDGIKQSFKPSRPGFFSPATEGHVAAVDKQGIEIVKFKLVGTLSSASLYSQRRNSDQFEDVSELLPVTQQPRISLEDGLTHTQKRKLRQLALLELTALMDKYGLAIRKRSRLRVRSFAQASRERNVFGVPLKKLVEKDQARIPIIFTMLIEQLRNRRLDEEGLLRVPGNKQKMLAMQKLIENQWKNHVDARGIQTVKHVLDSSGPHEVACLLKTFLRQLPESLFTQDCLDLFAQVGDMANFDDQIWALNLLIIQLPDVNYQTLRLLLRFLKDVVDHQAHNRMTVNNVATVMGPNLFPPRISKASTKTNMESLTDGMAYAAKTNRITEMLVTHQDELFSIPPEILLQLSRIKVK</sequence>
<dbReference type="InterPro" id="IPR000198">
    <property type="entry name" value="RhoGAP_dom"/>
</dbReference>
<dbReference type="EMBL" id="WJBH02000362">
    <property type="protein sequence ID" value="KAI9549143.1"/>
    <property type="molecule type" value="Genomic_DNA"/>
</dbReference>
<dbReference type="GO" id="GO:0007165">
    <property type="term" value="P:signal transduction"/>
    <property type="evidence" value="ECO:0007669"/>
    <property type="project" value="InterPro"/>
</dbReference>
<protein>
    <recommendedName>
        <fullName evidence="3">Rho-GAP domain-containing protein</fullName>
    </recommendedName>
</protein>
<dbReference type="PANTHER" id="PTHR14963">
    <property type="entry name" value="RHO GTPASE ACTIVATING PROTEIN 18,19-RELATED"/>
    <property type="match status" value="1"/>
</dbReference>
<evidence type="ECO:0000259" key="3">
    <source>
        <dbReference type="PROSITE" id="PS50238"/>
    </source>
</evidence>
<accession>A0AAD5KSX5</accession>
<dbReference type="Proteomes" id="UP000820818">
    <property type="component" value="Unassembled WGS sequence"/>
</dbReference>
<organism evidence="4 5">
    <name type="scientific">Daphnia sinensis</name>
    <dbReference type="NCBI Taxonomy" id="1820382"/>
    <lineage>
        <taxon>Eukaryota</taxon>
        <taxon>Metazoa</taxon>
        <taxon>Ecdysozoa</taxon>
        <taxon>Arthropoda</taxon>
        <taxon>Crustacea</taxon>
        <taxon>Branchiopoda</taxon>
        <taxon>Diplostraca</taxon>
        <taxon>Cladocera</taxon>
        <taxon>Anomopoda</taxon>
        <taxon>Daphniidae</taxon>
        <taxon>Daphnia</taxon>
        <taxon>Daphnia similis group</taxon>
    </lineage>
</organism>
<evidence type="ECO:0000313" key="4">
    <source>
        <dbReference type="EMBL" id="KAI9549143.1"/>
    </source>
</evidence>
<evidence type="ECO:0000256" key="2">
    <source>
        <dbReference type="SAM" id="MobiDB-lite"/>
    </source>
</evidence>
<keyword evidence="1" id="KW-0343">GTPase activation</keyword>